<evidence type="ECO:0000256" key="3">
    <source>
        <dbReference type="ARBA" id="ARBA00022723"/>
    </source>
</evidence>
<dbReference type="PANTHER" id="PTHR33751">
    <property type="entry name" value="CBB3-TYPE CYTOCHROME C OXIDASE SUBUNIT FIXP"/>
    <property type="match status" value="1"/>
</dbReference>
<dbReference type="Gene3D" id="1.10.760.10">
    <property type="entry name" value="Cytochrome c-like domain"/>
    <property type="match status" value="3"/>
</dbReference>
<dbReference type="PANTHER" id="PTHR33751:SF9">
    <property type="entry name" value="CYTOCHROME C4"/>
    <property type="match status" value="1"/>
</dbReference>
<dbReference type="InterPro" id="IPR036909">
    <property type="entry name" value="Cyt_c-like_dom_sf"/>
</dbReference>
<comment type="caution">
    <text evidence="7">The sequence shown here is derived from an EMBL/GenBank/DDBJ whole genome shotgun (WGS) entry which is preliminary data.</text>
</comment>
<keyword evidence="1" id="KW-0813">Transport</keyword>
<dbReference type="GO" id="GO:0009055">
    <property type="term" value="F:electron transfer activity"/>
    <property type="evidence" value="ECO:0007669"/>
    <property type="project" value="InterPro"/>
</dbReference>
<dbReference type="GO" id="GO:0046872">
    <property type="term" value="F:metal ion binding"/>
    <property type="evidence" value="ECO:0007669"/>
    <property type="project" value="UniProtKB-KW"/>
</dbReference>
<feature type="domain" description="Cytochrome c" evidence="6">
    <location>
        <begin position="253"/>
        <end position="341"/>
    </location>
</feature>
<evidence type="ECO:0000256" key="1">
    <source>
        <dbReference type="ARBA" id="ARBA00022448"/>
    </source>
</evidence>
<proteinExistence type="predicted"/>
<dbReference type="InterPro" id="IPR050597">
    <property type="entry name" value="Cytochrome_c_Oxidase_Subunit"/>
</dbReference>
<protein>
    <recommendedName>
        <fullName evidence="6">Cytochrome c domain-containing protein</fullName>
    </recommendedName>
</protein>
<evidence type="ECO:0000256" key="2">
    <source>
        <dbReference type="ARBA" id="ARBA00022617"/>
    </source>
</evidence>
<gene>
    <name evidence="7" type="ORF">LCGC14_0334070</name>
</gene>
<dbReference type="AlphaFoldDB" id="A0A0F9TL54"/>
<organism evidence="7">
    <name type="scientific">marine sediment metagenome</name>
    <dbReference type="NCBI Taxonomy" id="412755"/>
    <lineage>
        <taxon>unclassified sequences</taxon>
        <taxon>metagenomes</taxon>
        <taxon>ecological metagenomes</taxon>
    </lineage>
</organism>
<dbReference type="Pfam" id="PF13442">
    <property type="entry name" value="Cytochrome_CBB3"/>
    <property type="match status" value="1"/>
</dbReference>
<reference evidence="7" key="1">
    <citation type="journal article" date="2015" name="Nature">
        <title>Complex archaea that bridge the gap between prokaryotes and eukaryotes.</title>
        <authorList>
            <person name="Spang A."/>
            <person name="Saw J.H."/>
            <person name="Jorgensen S.L."/>
            <person name="Zaremba-Niedzwiedzka K."/>
            <person name="Martijn J."/>
            <person name="Lind A.E."/>
            <person name="van Eijk R."/>
            <person name="Schleper C."/>
            <person name="Guy L."/>
            <person name="Ettema T.J."/>
        </authorList>
    </citation>
    <scope>NUCLEOTIDE SEQUENCE</scope>
</reference>
<evidence type="ECO:0000256" key="4">
    <source>
        <dbReference type="ARBA" id="ARBA00022982"/>
    </source>
</evidence>
<sequence>MKRVLQTIVILGALAGIAGASVVGFGLYNVSARQGHWPGVKWVLHTTYKQSVRLRSPAASEIPDDLADPDRVALGALHFKGACSFCHAVPGQLQSATAQSLNPGPPHVVEAVSRWEPQHMFWIVREGVKMSGMPYWPARDRDDEVWSVVAYLEAVRDMTAEDQVALTGGEPGAASCSACHGEEGRSTNSYVPRLDILKPDYIGEALEHYRNGTRRSGIMQQVALGLDDETIDRVASKFGKDVAANRVNAARQDNETQGYILANQGTKDVPACSSCHGPNRTADAPIAPSLEGQSQGFLVTQLKLWRDGKRNDGKRAEQMLKAAQDLSDKEIKILAEWYAGQ</sequence>
<evidence type="ECO:0000313" key="7">
    <source>
        <dbReference type="EMBL" id="KKN80024.1"/>
    </source>
</evidence>
<dbReference type="PROSITE" id="PS51007">
    <property type="entry name" value="CYTC"/>
    <property type="match status" value="3"/>
</dbReference>
<evidence type="ECO:0000259" key="6">
    <source>
        <dbReference type="PROSITE" id="PS51007"/>
    </source>
</evidence>
<name>A0A0F9TL54_9ZZZZ</name>
<keyword evidence="4" id="KW-0249">Electron transport</keyword>
<dbReference type="EMBL" id="LAZR01000238">
    <property type="protein sequence ID" value="KKN80024.1"/>
    <property type="molecule type" value="Genomic_DNA"/>
</dbReference>
<feature type="domain" description="Cytochrome c" evidence="6">
    <location>
        <begin position="70"/>
        <end position="156"/>
    </location>
</feature>
<evidence type="ECO:0000256" key="5">
    <source>
        <dbReference type="ARBA" id="ARBA00023004"/>
    </source>
</evidence>
<feature type="domain" description="Cytochrome c" evidence="6">
    <location>
        <begin position="156"/>
        <end position="242"/>
    </location>
</feature>
<accession>A0A0F9TL54</accession>
<dbReference type="SUPFAM" id="SSF46626">
    <property type="entry name" value="Cytochrome c"/>
    <property type="match status" value="3"/>
</dbReference>
<keyword evidence="5" id="KW-0408">Iron</keyword>
<keyword evidence="2" id="KW-0349">Heme</keyword>
<keyword evidence="3" id="KW-0479">Metal-binding</keyword>
<dbReference type="InterPro" id="IPR009056">
    <property type="entry name" value="Cyt_c-like_dom"/>
</dbReference>
<dbReference type="GO" id="GO:0020037">
    <property type="term" value="F:heme binding"/>
    <property type="evidence" value="ECO:0007669"/>
    <property type="project" value="InterPro"/>
</dbReference>